<sequence>MLLGDIVKVTPTSKVVGDLAQFMVSNKLTSEDVERLASELDFPDSVLDFFEGLMGTPYGGFPEPLRTNVITGKRRKLTRRPGLELEPFDLHAIKEDLVSRFGPSITECDIASYNMYPKVFENFKQMQDKYSDLSVLPTRFFLAAPKLDEEIDVEIEQGKTLIIKVQAIGDLSPATGQREVYFELNGEMRKVTVEDKTAAVETVTRPKADAHNPNEVGAPMAGVIVEVRVHSGVEVKKGDPLAVLSAMKMEMVISAPVSGKIGDVIVKDNDSVDAGDLLVKILKEDVETPKAE</sequence>
<organism evidence="1 2">
    <name type="scientific">Ambrosiozyma monospora</name>
    <name type="common">Yeast</name>
    <name type="synonym">Endomycopsis monosporus</name>
    <dbReference type="NCBI Taxonomy" id="43982"/>
    <lineage>
        <taxon>Eukaryota</taxon>
        <taxon>Fungi</taxon>
        <taxon>Dikarya</taxon>
        <taxon>Ascomycota</taxon>
        <taxon>Saccharomycotina</taxon>
        <taxon>Pichiomycetes</taxon>
        <taxon>Pichiales</taxon>
        <taxon>Pichiaceae</taxon>
        <taxon>Ambrosiozyma</taxon>
    </lineage>
</organism>
<gene>
    <name evidence="1" type="ORF">Amon02_000467000</name>
</gene>
<comment type="caution">
    <text evidence="1">The sequence shown here is derived from an EMBL/GenBank/DDBJ whole genome shotgun (WGS) entry which is preliminary data.</text>
</comment>
<dbReference type="Proteomes" id="UP001165064">
    <property type="component" value="Unassembled WGS sequence"/>
</dbReference>
<keyword evidence="2" id="KW-1185">Reference proteome</keyword>
<name>A0ACB5T3U9_AMBMO</name>
<dbReference type="EMBL" id="BSXS01003261">
    <property type="protein sequence ID" value="GME80915.1"/>
    <property type="molecule type" value="Genomic_DNA"/>
</dbReference>
<accession>A0ACB5T3U9</accession>
<reference evidence="1" key="1">
    <citation type="submission" date="2023-04" db="EMBL/GenBank/DDBJ databases">
        <title>Ambrosiozyma monospora NBRC 10751.</title>
        <authorList>
            <person name="Ichikawa N."/>
            <person name="Sato H."/>
            <person name="Tonouchi N."/>
        </authorList>
    </citation>
    <scope>NUCLEOTIDE SEQUENCE</scope>
    <source>
        <strain evidence="1">NBRC 10751</strain>
    </source>
</reference>
<protein>
    <submittedName>
        <fullName evidence="1">Unnamed protein product</fullName>
    </submittedName>
</protein>
<evidence type="ECO:0000313" key="2">
    <source>
        <dbReference type="Proteomes" id="UP001165064"/>
    </source>
</evidence>
<proteinExistence type="predicted"/>
<evidence type="ECO:0000313" key="1">
    <source>
        <dbReference type="EMBL" id="GME80915.1"/>
    </source>
</evidence>